<dbReference type="Proteomes" id="UP000694845">
    <property type="component" value="Unplaced"/>
</dbReference>
<feature type="domain" description="C2H2-type" evidence="7">
    <location>
        <begin position="19"/>
        <end position="46"/>
    </location>
</feature>
<protein>
    <submittedName>
        <fullName evidence="9">Zinc finger protein 808-like</fullName>
    </submittedName>
</protein>
<keyword evidence="5" id="KW-0539">Nucleus</keyword>
<dbReference type="SUPFAM" id="SSF57667">
    <property type="entry name" value="beta-beta-alpha zinc fingers"/>
    <property type="match status" value="4"/>
</dbReference>
<name>A0A8B7XQE6_ACAPL</name>
<evidence type="ECO:0000313" key="9">
    <source>
        <dbReference type="RefSeq" id="XP_022082230.1"/>
    </source>
</evidence>
<proteinExistence type="predicted"/>
<dbReference type="Pfam" id="PF13912">
    <property type="entry name" value="zf-C2H2_6"/>
    <property type="match status" value="1"/>
</dbReference>
<evidence type="ECO:0000256" key="5">
    <source>
        <dbReference type="ARBA" id="ARBA00023242"/>
    </source>
</evidence>
<evidence type="ECO:0000256" key="4">
    <source>
        <dbReference type="ARBA" id="ARBA00022833"/>
    </source>
</evidence>
<dbReference type="AlphaFoldDB" id="A0A8B7XQE6"/>
<evidence type="ECO:0000256" key="1">
    <source>
        <dbReference type="ARBA" id="ARBA00022723"/>
    </source>
</evidence>
<feature type="domain" description="C2H2-type" evidence="7">
    <location>
        <begin position="334"/>
        <end position="361"/>
    </location>
</feature>
<feature type="domain" description="C2H2-type" evidence="7">
    <location>
        <begin position="362"/>
        <end position="391"/>
    </location>
</feature>
<dbReference type="InterPro" id="IPR050527">
    <property type="entry name" value="Snail/Krueppel_Znf"/>
</dbReference>
<gene>
    <name evidence="9" type="primary">LOC110974728</name>
</gene>
<dbReference type="PROSITE" id="PS00028">
    <property type="entry name" value="ZINC_FINGER_C2H2_1"/>
    <property type="match status" value="6"/>
</dbReference>
<evidence type="ECO:0000259" key="7">
    <source>
        <dbReference type="PROSITE" id="PS50157"/>
    </source>
</evidence>
<evidence type="ECO:0000256" key="6">
    <source>
        <dbReference type="PROSITE-ProRule" id="PRU00042"/>
    </source>
</evidence>
<evidence type="ECO:0000256" key="2">
    <source>
        <dbReference type="ARBA" id="ARBA00022737"/>
    </source>
</evidence>
<dbReference type="InterPro" id="IPR013087">
    <property type="entry name" value="Znf_C2H2_type"/>
</dbReference>
<dbReference type="PROSITE" id="PS50157">
    <property type="entry name" value="ZINC_FINGER_C2H2_2"/>
    <property type="match status" value="6"/>
</dbReference>
<keyword evidence="8" id="KW-1185">Reference proteome</keyword>
<dbReference type="OrthoDB" id="10055500at2759"/>
<accession>A0A8B7XQE6</accession>
<dbReference type="GO" id="GO:0000981">
    <property type="term" value="F:DNA-binding transcription factor activity, RNA polymerase II-specific"/>
    <property type="evidence" value="ECO:0007669"/>
    <property type="project" value="TreeGrafter"/>
</dbReference>
<keyword evidence="1" id="KW-0479">Metal-binding</keyword>
<dbReference type="KEGG" id="aplc:110974728"/>
<dbReference type="PANTHER" id="PTHR24388:SF104">
    <property type="entry name" value="AT-RICH BINDING PROTEIN-RELATED"/>
    <property type="match status" value="1"/>
</dbReference>
<dbReference type="SMART" id="SM00355">
    <property type="entry name" value="ZnF_C2H2"/>
    <property type="match status" value="9"/>
</dbReference>
<feature type="domain" description="C2H2-type" evidence="7">
    <location>
        <begin position="252"/>
        <end position="279"/>
    </location>
</feature>
<dbReference type="OMA" id="IHAHRQV"/>
<dbReference type="RefSeq" id="XP_022082230.1">
    <property type="nucleotide sequence ID" value="XM_022226538.1"/>
</dbReference>
<evidence type="ECO:0000256" key="3">
    <source>
        <dbReference type="ARBA" id="ARBA00022771"/>
    </source>
</evidence>
<sequence>MELEELSQKKPVQADPNVFVCGKCKEEWDTLTAYLKHRANHAGESSNICCELCQAASSCKDAVLEHYTSYHQIIFDKGDDRGESNSYRVLEVGETEGEIIAVIADPDAQHMDEEAEKVYEELVKKKLPKLATDEFLRDGINYKFAMEVVKVEGAKFSYGKTVLSCLFCPLQANDIMVLSKHMFNTHKKFVNNLRVEEYEKTFLEEQRKTRGKKYGGQLLSLSKYWECLESRPQQRKCRARLKNKRKLQPDTFPCQTCGKVFKQARLRRVHMETHRTEKNFLCDECGKAFKSRTRLMAHRKSHREKIFKCQQCDFQSKLHSAIHAHRQVHSQGCVLCHICGSAYTDRSTLTKHMAVHSMDRPYPCTFAGCTWRFKTETQCRAHYRAHTSKGQYKCEVCQYLFRHKHHLQRHLVSVHRIQVIKHQQLRPNIGILPANEAPTVPLEGGASDIQMIQVVLNQQVHQEVVNADMQGIQVYKLFTA</sequence>
<organism evidence="8 9">
    <name type="scientific">Acanthaster planci</name>
    <name type="common">Crown-of-thorns starfish</name>
    <dbReference type="NCBI Taxonomy" id="133434"/>
    <lineage>
        <taxon>Eukaryota</taxon>
        <taxon>Metazoa</taxon>
        <taxon>Echinodermata</taxon>
        <taxon>Eleutherozoa</taxon>
        <taxon>Asterozoa</taxon>
        <taxon>Asteroidea</taxon>
        <taxon>Valvatacea</taxon>
        <taxon>Valvatida</taxon>
        <taxon>Acanthasteridae</taxon>
        <taxon>Acanthaster</taxon>
    </lineage>
</organism>
<dbReference type="GO" id="GO:0000978">
    <property type="term" value="F:RNA polymerase II cis-regulatory region sequence-specific DNA binding"/>
    <property type="evidence" value="ECO:0007669"/>
    <property type="project" value="TreeGrafter"/>
</dbReference>
<keyword evidence="4" id="KW-0862">Zinc</keyword>
<feature type="domain" description="C2H2-type" evidence="7">
    <location>
        <begin position="280"/>
        <end position="302"/>
    </location>
</feature>
<dbReference type="PANTHER" id="PTHR24388">
    <property type="entry name" value="ZINC FINGER PROTEIN"/>
    <property type="match status" value="1"/>
</dbReference>
<reference evidence="9" key="1">
    <citation type="submission" date="2025-08" db="UniProtKB">
        <authorList>
            <consortium name="RefSeq"/>
        </authorList>
    </citation>
    <scope>IDENTIFICATION</scope>
</reference>
<evidence type="ECO:0000313" key="8">
    <source>
        <dbReference type="Proteomes" id="UP000694845"/>
    </source>
</evidence>
<keyword evidence="2" id="KW-0677">Repeat</keyword>
<feature type="domain" description="C2H2-type" evidence="7">
    <location>
        <begin position="392"/>
        <end position="415"/>
    </location>
</feature>
<dbReference type="FunFam" id="3.30.160.60:FF:000100">
    <property type="entry name" value="Zinc finger 45-like"/>
    <property type="match status" value="1"/>
</dbReference>
<keyword evidence="3 6" id="KW-0863">Zinc-finger</keyword>
<dbReference type="InterPro" id="IPR036236">
    <property type="entry name" value="Znf_C2H2_sf"/>
</dbReference>
<dbReference type="GeneID" id="110974728"/>
<dbReference type="Pfam" id="PF00096">
    <property type="entry name" value="zf-C2H2"/>
    <property type="match status" value="2"/>
</dbReference>
<dbReference type="GO" id="GO:0008270">
    <property type="term" value="F:zinc ion binding"/>
    <property type="evidence" value="ECO:0007669"/>
    <property type="project" value="UniProtKB-KW"/>
</dbReference>
<dbReference type="Gene3D" id="3.30.160.60">
    <property type="entry name" value="Classic Zinc Finger"/>
    <property type="match status" value="3"/>
</dbReference>